<keyword evidence="3" id="KW-1003">Cell membrane</keyword>
<evidence type="ECO:0000256" key="4">
    <source>
        <dbReference type="ARBA" id="ARBA00022692"/>
    </source>
</evidence>
<dbReference type="EMBL" id="JRJU01000002">
    <property type="protein sequence ID" value="KHF41555.1"/>
    <property type="molecule type" value="Genomic_DNA"/>
</dbReference>
<dbReference type="PANTHER" id="PTHR43005">
    <property type="entry name" value="BLR7065 PROTEIN"/>
    <property type="match status" value="1"/>
</dbReference>
<reference evidence="9 10" key="1">
    <citation type="submission" date="2014-09" db="EMBL/GenBank/DDBJ databases">
        <title>Genome sequencing and annotation of Bacillus Okhensis strain Kh10-101T.</title>
        <authorList>
            <person name="Prakash J.S."/>
        </authorList>
    </citation>
    <scope>NUCLEOTIDE SEQUENCE [LARGE SCALE GENOMIC DNA]</scope>
    <source>
        <strain evidence="10">Kh10-101T</strain>
    </source>
</reference>
<keyword evidence="4 7" id="KW-0812">Transmembrane</keyword>
<comment type="subcellular location">
    <subcellularLocation>
        <location evidence="1 7">Cell membrane</location>
        <topology evidence="1 7">Multi-pass membrane protein</topology>
    </subcellularLocation>
</comment>
<dbReference type="OrthoDB" id="9783714at2"/>
<feature type="transmembrane region" description="Helical" evidence="7">
    <location>
        <begin position="7"/>
        <end position="32"/>
    </location>
</feature>
<sequence length="289" mass="33119">MSFKWKIAWFLIFPALFIRGFTIVYPLVVTFINSFFDINMFSRAEPVFIGLQNFVDIFSDPKVKASINFTLIFTVTSMVFHVILGIFLAMLLNIKFKGKKLLRTITLIPWAMPMVVTGMAAKWAFNDDYGLINDFIRRFNPEFHFDWLIYPWSAQLAVILVDLWKDIPFFAFLVLAGLQFIPDEVYESAKIDGAGAVSTFFKITLPLITPTLLTLCIFFTMWRITMYDLVYAMTSGGPGDSTSLLAYRIAIEAFTNLNIGYASALALLLFFMMVAFSIVNLLLIKRFQY</sequence>
<dbReference type="SUPFAM" id="SSF161098">
    <property type="entry name" value="MetI-like"/>
    <property type="match status" value="1"/>
</dbReference>
<dbReference type="Pfam" id="PF00528">
    <property type="entry name" value="BPD_transp_1"/>
    <property type="match status" value="1"/>
</dbReference>
<gene>
    <name evidence="9" type="ORF">LQ50_02250</name>
</gene>
<name>A0A0B0IJQ9_9BACI</name>
<evidence type="ECO:0000256" key="1">
    <source>
        <dbReference type="ARBA" id="ARBA00004651"/>
    </source>
</evidence>
<protein>
    <submittedName>
        <fullName evidence="9">Membrane protein</fullName>
    </submittedName>
</protein>
<dbReference type="GO" id="GO:0005886">
    <property type="term" value="C:plasma membrane"/>
    <property type="evidence" value="ECO:0007669"/>
    <property type="project" value="UniProtKB-SubCell"/>
</dbReference>
<feature type="domain" description="ABC transmembrane type-1" evidence="8">
    <location>
        <begin position="67"/>
        <end position="280"/>
    </location>
</feature>
<evidence type="ECO:0000256" key="7">
    <source>
        <dbReference type="RuleBase" id="RU363032"/>
    </source>
</evidence>
<dbReference type="Proteomes" id="UP000030832">
    <property type="component" value="Unassembled WGS sequence"/>
</dbReference>
<evidence type="ECO:0000256" key="2">
    <source>
        <dbReference type="ARBA" id="ARBA00022448"/>
    </source>
</evidence>
<keyword evidence="2 7" id="KW-0813">Transport</keyword>
<dbReference type="GO" id="GO:0055085">
    <property type="term" value="P:transmembrane transport"/>
    <property type="evidence" value="ECO:0007669"/>
    <property type="project" value="InterPro"/>
</dbReference>
<feature type="transmembrane region" description="Helical" evidence="7">
    <location>
        <begin position="69"/>
        <end position="92"/>
    </location>
</feature>
<evidence type="ECO:0000259" key="8">
    <source>
        <dbReference type="PROSITE" id="PS50928"/>
    </source>
</evidence>
<comment type="similarity">
    <text evidence="7">Belongs to the binding-protein-dependent transport system permease family.</text>
</comment>
<evidence type="ECO:0000256" key="6">
    <source>
        <dbReference type="ARBA" id="ARBA00023136"/>
    </source>
</evidence>
<dbReference type="AlphaFoldDB" id="A0A0B0IJQ9"/>
<dbReference type="InterPro" id="IPR000515">
    <property type="entry name" value="MetI-like"/>
</dbReference>
<feature type="transmembrane region" description="Helical" evidence="7">
    <location>
        <begin position="156"/>
        <end position="178"/>
    </location>
</feature>
<evidence type="ECO:0000313" key="9">
    <source>
        <dbReference type="EMBL" id="KHF41555.1"/>
    </source>
</evidence>
<dbReference type="CDD" id="cd06261">
    <property type="entry name" value="TM_PBP2"/>
    <property type="match status" value="1"/>
</dbReference>
<feature type="transmembrane region" description="Helical" evidence="7">
    <location>
        <begin position="104"/>
        <end position="125"/>
    </location>
</feature>
<feature type="transmembrane region" description="Helical" evidence="7">
    <location>
        <begin position="199"/>
        <end position="222"/>
    </location>
</feature>
<proteinExistence type="inferred from homology"/>
<evidence type="ECO:0000256" key="3">
    <source>
        <dbReference type="ARBA" id="ARBA00022475"/>
    </source>
</evidence>
<dbReference type="STRING" id="333138.LQ50_02250"/>
<dbReference type="PROSITE" id="PS50928">
    <property type="entry name" value="ABC_TM1"/>
    <property type="match status" value="1"/>
</dbReference>
<dbReference type="PANTHER" id="PTHR43005:SF1">
    <property type="entry name" value="SPERMIDINE_PUTRESCINE TRANSPORT SYSTEM PERMEASE PROTEIN"/>
    <property type="match status" value="1"/>
</dbReference>
<keyword evidence="10" id="KW-1185">Reference proteome</keyword>
<feature type="transmembrane region" description="Helical" evidence="7">
    <location>
        <begin position="261"/>
        <end position="284"/>
    </location>
</feature>
<keyword evidence="6 7" id="KW-0472">Membrane</keyword>
<accession>A0A0B0IJQ9</accession>
<evidence type="ECO:0000256" key="5">
    <source>
        <dbReference type="ARBA" id="ARBA00022989"/>
    </source>
</evidence>
<dbReference type="InterPro" id="IPR035906">
    <property type="entry name" value="MetI-like_sf"/>
</dbReference>
<dbReference type="eggNOG" id="COG1175">
    <property type="taxonomic scope" value="Bacteria"/>
</dbReference>
<dbReference type="Gene3D" id="1.10.3720.10">
    <property type="entry name" value="MetI-like"/>
    <property type="match status" value="1"/>
</dbReference>
<comment type="caution">
    <text evidence="9">The sequence shown here is derived from an EMBL/GenBank/DDBJ whole genome shotgun (WGS) entry which is preliminary data.</text>
</comment>
<organism evidence="9 10">
    <name type="scientific">Halalkalibacter okhensis</name>
    <dbReference type="NCBI Taxonomy" id="333138"/>
    <lineage>
        <taxon>Bacteria</taxon>
        <taxon>Bacillati</taxon>
        <taxon>Bacillota</taxon>
        <taxon>Bacilli</taxon>
        <taxon>Bacillales</taxon>
        <taxon>Bacillaceae</taxon>
        <taxon>Halalkalibacter</taxon>
    </lineage>
</organism>
<evidence type="ECO:0000313" key="10">
    <source>
        <dbReference type="Proteomes" id="UP000030832"/>
    </source>
</evidence>
<keyword evidence="5 7" id="KW-1133">Transmembrane helix</keyword>